<dbReference type="GO" id="GO:0004601">
    <property type="term" value="F:peroxidase activity"/>
    <property type="evidence" value="ECO:0007669"/>
    <property type="project" value="UniProtKB-KW"/>
</dbReference>
<accession>A0A5E4Q8Z0</accession>
<evidence type="ECO:0000313" key="6">
    <source>
        <dbReference type="EMBL" id="VVC94203.1"/>
    </source>
</evidence>
<keyword evidence="3" id="KW-0560">Oxidoreductase</keyword>
<comment type="subcellular location">
    <subcellularLocation>
        <location evidence="1">Secreted</location>
    </subcellularLocation>
</comment>
<name>A0A5E4Q8Z0_9NEOP</name>
<proteinExistence type="predicted"/>
<keyword evidence="5" id="KW-0349">Heme</keyword>
<dbReference type="GO" id="GO:0046872">
    <property type="term" value="F:metal ion binding"/>
    <property type="evidence" value="ECO:0007669"/>
    <property type="project" value="UniProtKB-KW"/>
</dbReference>
<dbReference type="PROSITE" id="PS50292">
    <property type="entry name" value="PEROXIDASE_3"/>
    <property type="match status" value="1"/>
</dbReference>
<keyword evidence="4" id="KW-0325">Glycoprotein</keyword>
<dbReference type="GO" id="GO:0005576">
    <property type="term" value="C:extracellular region"/>
    <property type="evidence" value="ECO:0007669"/>
    <property type="project" value="UniProtKB-SubCell"/>
</dbReference>
<dbReference type="PANTHER" id="PTHR11475:SF4">
    <property type="entry name" value="CHORION PEROXIDASE"/>
    <property type="match status" value="1"/>
</dbReference>
<keyword evidence="5" id="KW-0479">Metal-binding</keyword>
<sequence>MFLLLFLFFLSVNALSNYHESYTGKRISEEEYKEHVKQNTSFWCTNEILPCHPLEGRRVDGSCNNLKYYTLGAVHTPQYRILPPEYSRDDRGFEPKLTKRGNDMPLPRAVRTNVLLEGHLSDRRFTQLLTHFLVHVPGDFLSLHDTVNYVQWKPYCCTEKGKQDNMCIPIKVPDEDPVHRFSGIRCFNLTRPESFQSARCRPNNTLPERIVTSTPALDLSNIYGNNMKLLNEKGRLFKGGLLKFEMVNGAVWPPSIKGPANLCYGNHPPMETRCHDTPESGANSVLGSNLFSIWTWRYHNVIANALAAINPCWDDERLFYTSREINIAVTYQIFLYEALALLMGQHNLINAGVLSPGLGFRDIYDDNLAPQVSMEFPFVLRWFHTLQEGILRLYDEKGYHLRDDRITNMTLRTGYLVDNLPYVTQGAFRQPSAKLDYAIDSDMAQTVLTHHQRASDVFTSDLTKNRYFFFPSYVKYREFCFHNKYRRFEDLVDAIDPERIELLREKYTDVEDIDLIVGLWLERPISGGYVPPTLYCISVVQLVRTIASDRHWYERPNRPNAFSFEQLLEIRKSTIASFMCTVGDSVTEIQPQAFLRAGPGNEIQSCDHIDRLNINAWYDHTCSRKPH</sequence>
<dbReference type="InterPro" id="IPR010255">
    <property type="entry name" value="Haem_peroxidase_sf"/>
</dbReference>
<dbReference type="InterPro" id="IPR037120">
    <property type="entry name" value="Haem_peroxidase_sf_animal"/>
</dbReference>
<keyword evidence="2" id="KW-0964">Secreted</keyword>
<gene>
    <name evidence="6" type="ORF">LSINAPIS_LOCUS6209</name>
</gene>
<dbReference type="AlphaFoldDB" id="A0A5E4Q8Z0"/>
<dbReference type="GO" id="GO:0006979">
    <property type="term" value="P:response to oxidative stress"/>
    <property type="evidence" value="ECO:0007669"/>
    <property type="project" value="InterPro"/>
</dbReference>
<dbReference type="Gene3D" id="1.10.640.10">
    <property type="entry name" value="Haem peroxidase domain superfamily, animal type"/>
    <property type="match status" value="1"/>
</dbReference>
<feature type="binding site" description="axial binding residue" evidence="5">
    <location>
        <position position="384"/>
    </location>
    <ligand>
        <name>heme b</name>
        <dbReference type="ChEBI" id="CHEBI:60344"/>
    </ligand>
    <ligandPart>
        <name>Fe</name>
        <dbReference type="ChEBI" id="CHEBI:18248"/>
    </ligandPart>
</feature>
<dbReference type="InterPro" id="IPR019791">
    <property type="entry name" value="Haem_peroxidase_animal"/>
</dbReference>
<dbReference type="Proteomes" id="UP000324832">
    <property type="component" value="Unassembled WGS sequence"/>
</dbReference>
<dbReference type="PRINTS" id="PR00457">
    <property type="entry name" value="ANPEROXIDASE"/>
</dbReference>
<keyword evidence="7" id="KW-1185">Reference proteome</keyword>
<evidence type="ECO:0008006" key="8">
    <source>
        <dbReference type="Google" id="ProtNLM"/>
    </source>
</evidence>
<dbReference type="EMBL" id="FZQP02001893">
    <property type="protein sequence ID" value="VVC94203.1"/>
    <property type="molecule type" value="Genomic_DNA"/>
</dbReference>
<evidence type="ECO:0000256" key="1">
    <source>
        <dbReference type="ARBA" id="ARBA00004613"/>
    </source>
</evidence>
<organism evidence="6 7">
    <name type="scientific">Leptidea sinapis</name>
    <dbReference type="NCBI Taxonomy" id="189913"/>
    <lineage>
        <taxon>Eukaryota</taxon>
        <taxon>Metazoa</taxon>
        <taxon>Ecdysozoa</taxon>
        <taxon>Arthropoda</taxon>
        <taxon>Hexapoda</taxon>
        <taxon>Insecta</taxon>
        <taxon>Pterygota</taxon>
        <taxon>Neoptera</taxon>
        <taxon>Endopterygota</taxon>
        <taxon>Lepidoptera</taxon>
        <taxon>Glossata</taxon>
        <taxon>Ditrysia</taxon>
        <taxon>Papilionoidea</taxon>
        <taxon>Pieridae</taxon>
        <taxon>Dismorphiinae</taxon>
        <taxon>Leptidea</taxon>
    </lineage>
</organism>
<keyword evidence="5" id="KW-0408">Iron</keyword>
<reference evidence="6 7" key="1">
    <citation type="submission" date="2017-07" db="EMBL/GenBank/DDBJ databases">
        <authorList>
            <person name="Talla V."/>
            <person name="Backstrom N."/>
        </authorList>
    </citation>
    <scope>NUCLEOTIDE SEQUENCE [LARGE SCALE GENOMIC DNA]</scope>
</reference>
<dbReference type="GO" id="GO:0020037">
    <property type="term" value="F:heme binding"/>
    <property type="evidence" value="ECO:0007669"/>
    <property type="project" value="InterPro"/>
</dbReference>
<evidence type="ECO:0000256" key="4">
    <source>
        <dbReference type="ARBA" id="ARBA00023180"/>
    </source>
</evidence>
<dbReference type="SUPFAM" id="SSF48113">
    <property type="entry name" value="Heme-dependent peroxidases"/>
    <property type="match status" value="1"/>
</dbReference>
<evidence type="ECO:0000256" key="5">
    <source>
        <dbReference type="PIRSR" id="PIRSR619791-2"/>
    </source>
</evidence>
<dbReference type="PANTHER" id="PTHR11475">
    <property type="entry name" value="OXIDASE/PEROXIDASE"/>
    <property type="match status" value="1"/>
</dbReference>
<evidence type="ECO:0000256" key="2">
    <source>
        <dbReference type="ARBA" id="ARBA00022525"/>
    </source>
</evidence>
<evidence type="ECO:0000256" key="3">
    <source>
        <dbReference type="ARBA" id="ARBA00022559"/>
    </source>
</evidence>
<protein>
    <recommendedName>
        <fullName evidence="8">Peroxidase</fullName>
    </recommendedName>
</protein>
<dbReference type="Pfam" id="PF03098">
    <property type="entry name" value="An_peroxidase"/>
    <property type="match status" value="1"/>
</dbReference>
<evidence type="ECO:0000313" key="7">
    <source>
        <dbReference type="Proteomes" id="UP000324832"/>
    </source>
</evidence>
<keyword evidence="3" id="KW-0575">Peroxidase</keyword>